<dbReference type="EMBL" id="MU128997">
    <property type="protein sequence ID" value="KAF9511661.1"/>
    <property type="molecule type" value="Genomic_DNA"/>
</dbReference>
<protein>
    <submittedName>
        <fullName evidence="1">Uncharacterized protein</fullName>
    </submittedName>
</protein>
<evidence type="ECO:0000313" key="1">
    <source>
        <dbReference type="EMBL" id="KAF9511661.1"/>
    </source>
</evidence>
<sequence>MTFSNHSSFTTPYRNRLLTLGRWIVGPASKPLLSPLILGWVRIFGLGFFFQYHATPSEHFRDSTIAAFSTSCSQLRRYRANDMNAYQSKNIRSRCMAVTQFYVWMTDFRGSGRIQKGIQWSFARGGPERSGRRMQMNQCKQCLLHRGVKQGKTLSGGQCEVF</sequence>
<accession>A0A9P6ATK9</accession>
<keyword evidence="2" id="KW-1185">Reference proteome</keyword>
<gene>
    <name evidence="1" type="ORF">BS47DRAFT_1144027</name>
</gene>
<name>A0A9P6ATK9_9AGAM</name>
<dbReference type="AlphaFoldDB" id="A0A9P6ATK9"/>
<evidence type="ECO:0000313" key="2">
    <source>
        <dbReference type="Proteomes" id="UP000886523"/>
    </source>
</evidence>
<dbReference type="Proteomes" id="UP000886523">
    <property type="component" value="Unassembled WGS sequence"/>
</dbReference>
<organism evidence="1 2">
    <name type="scientific">Hydnum rufescens UP504</name>
    <dbReference type="NCBI Taxonomy" id="1448309"/>
    <lineage>
        <taxon>Eukaryota</taxon>
        <taxon>Fungi</taxon>
        <taxon>Dikarya</taxon>
        <taxon>Basidiomycota</taxon>
        <taxon>Agaricomycotina</taxon>
        <taxon>Agaricomycetes</taxon>
        <taxon>Cantharellales</taxon>
        <taxon>Hydnaceae</taxon>
        <taxon>Hydnum</taxon>
    </lineage>
</organism>
<comment type="caution">
    <text evidence="1">The sequence shown here is derived from an EMBL/GenBank/DDBJ whole genome shotgun (WGS) entry which is preliminary data.</text>
</comment>
<proteinExistence type="predicted"/>
<reference evidence="1" key="1">
    <citation type="journal article" date="2020" name="Nat. Commun.">
        <title>Large-scale genome sequencing of mycorrhizal fungi provides insights into the early evolution of symbiotic traits.</title>
        <authorList>
            <person name="Miyauchi S."/>
            <person name="Kiss E."/>
            <person name="Kuo A."/>
            <person name="Drula E."/>
            <person name="Kohler A."/>
            <person name="Sanchez-Garcia M."/>
            <person name="Morin E."/>
            <person name="Andreopoulos B."/>
            <person name="Barry K.W."/>
            <person name="Bonito G."/>
            <person name="Buee M."/>
            <person name="Carver A."/>
            <person name="Chen C."/>
            <person name="Cichocki N."/>
            <person name="Clum A."/>
            <person name="Culley D."/>
            <person name="Crous P.W."/>
            <person name="Fauchery L."/>
            <person name="Girlanda M."/>
            <person name="Hayes R.D."/>
            <person name="Keri Z."/>
            <person name="LaButti K."/>
            <person name="Lipzen A."/>
            <person name="Lombard V."/>
            <person name="Magnuson J."/>
            <person name="Maillard F."/>
            <person name="Murat C."/>
            <person name="Nolan M."/>
            <person name="Ohm R.A."/>
            <person name="Pangilinan J."/>
            <person name="Pereira M.F."/>
            <person name="Perotto S."/>
            <person name="Peter M."/>
            <person name="Pfister S."/>
            <person name="Riley R."/>
            <person name="Sitrit Y."/>
            <person name="Stielow J.B."/>
            <person name="Szollosi G."/>
            <person name="Zifcakova L."/>
            <person name="Stursova M."/>
            <person name="Spatafora J.W."/>
            <person name="Tedersoo L."/>
            <person name="Vaario L.M."/>
            <person name="Yamada A."/>
            <person name="Yan M."/>
            <person name="Wang P."/>
            <person name="Xu J."/>
            <person name="Bruns T."/>
            <person name="Baldrian P."/>
            <person name="Vilgalys R."/>
            <person name="Dunand C."/>
            <person name="Henrissat B."/>
            <person name="Grigoriev I.V."/>
            <person name="Hibbett D."/>
            <person name="Nagy L.G."/>
            <person name="Martin F.M."/>
        </authorList>
    </citation>
    <scope>NUCLEOTIDE SEQUENCE</scope>
    <source>
        <strain evidence="1">UP504</strain>
    </source>
</reference>